<feature type="transmembrane region" description="Helical" evidence="2">
    <location>
        <begin position="75"/>
        <end position="94"/>
    </location>
</feature>
<keyword evidence="5" id="KW-1185">Reference proteome</keyword>
<comment type="caution">
    <text evidence="4">The sequence shown here is derived from an EMBL/GenBank/DDBJ whole genome shotgun (WGS) entry which is preliminary data.</text>
</comment>
<feature type="region of interest" description="Disordered" evidence="1">
    <location>
        <begin position="874"/>
        <end position="909"/>
    </location>
</feature>
<feature type="transmembrane region" description="Helical" evidence="2">
    <location>
        <begin position="235"/>
        <end position="260"/>
    </location>
</feature>
<keyword evidence="2" id="KW-1133">Transmembrane helix</keyword>
<evidence type="ECO:0000256" key="2">
    <source>
        <dbReference type="SAM" id="Phobius"/>
    </source>
</evidence>
<evidence type="ECO:0000259" key="3">
    <source>
        <dbReference type="Pfam" id="PF20153"/>
    </source>
</evidence>
<feature type="region of interest" description="Disordered" evidence="1">
    <location>
        <begin position="1"/>
        <end position="40"/>
    </location>
</feature>
<feature type="compositionally biased region" description="Low complexity" evidence="1">
    <location>
        <begin position="898"/>
        <end position="909"/>
    </location>
</feature>
<reference evidence="4" key="2">
    <citation type="journal article" date="2020" name="Nat. Commun.">
        <title>Large-scale genome sequencing of mycorrhizal fungi provides insights into the early evolution of symbiotic traits.</title>
        <authorList>
            <person name="Miyauchi S."/>
            <person name="Kiss E."/>
            <person name="Kuo A."/>
            <person name="Drula E."/>
            <person name="Kohler A."/>
            <person name="Sanchez-Garcia M."/>
            <person name="Morin E."/>
            <person name="Andreopoulos B."/>
            <person name="Barry K.W."/>
            <person name="Bonito G."/>
            <person name="Buee M."/>
            <person name="Carver A."/>
            <person name="Chen C."/>
            <person name="Cichocki N."/>
            <person name="Clum A."/>
            <person name="Culley D."/>
            <person name="Crous P.W."/>
            <person name="Fauchery L."/>
            <person name="Girlanda M."/>
            <person name="Hayes R.D."/>
            <person name="Keri Z."/>
            <person name="LaButti K."/>
            <person name="Lipzen A."/>
            <person name="Lombard V."/>
            <person name="Magnuson J."/>
            <person name="Maillard F."/>
            <person name="Murat C."/>
            <person name="Nolan M."/>
            <person name="Ohm R.A."/>
            <person name="Pangilinan J."/>
            <person name="Pereira M.F."/>
            <person name="Perotto S."/>
            <person name="Peter M."/>
            <person name="Pfister S."/>
            <person name="Riley R."/>
            <person name="Sitrit Y."/>
            <person name="Stielow J.B."/>
            <person name="Szollosi G."/>
            <person name="Zifcakova L."/>
            <person name="Stursova M."/>
            <person name="Spatafora J.W."/>
            <person name="Tedersoo L."/>
            <person name="Vaario L.M."/>
            <person name="Yamada A."/>
            <person name="Yan M."/>
            <person name="Wang P."/>
            <person name="Xu J."/>
            <person name="Bruns T."/>
            <person name="Baldrian P."/>
            <person name="Vilgalys R."/>
            <person name="Dunand C."/>
            <person name="Henrissat B."/>
            <person name="Grigoriev I.V."/>
            <person name="Hibbett D."/>
            <person name="Nagy L.G."/>
            <person name="Martin F.M."/>
        </authorList>
    </citation>
    <scope>NUCLEOTIDE SEQUENCE</scope>
    <source>
        <strain evidence="4">Prilba</strain>
    </source>
</reference>
<dbReference type="Pfam" id="PF20153">
    <property type="entry name" value="DUF6535"/>
    <property type="match status" value="1"/>
</dbReference>
<reference evidence="4" key="1">
    <citation type="submission" date="2019-10" db="EMBL/GenBank/DDBJ databases">
        <authorList>
            <consortium name="DOE Joint Genome Institute"/>
            <person name="Kuo A."/>
            <person name="Miyauchi S."/>
            <person name="Kiss E."/>
            <person name="Drula E."/>
            <person name="Kohler A."/>
            <person name="Sanchez-Garcia M."/>
            <person name="Andreopoulos B."/>
            <person name="Barry K.W."/>
            <person name="Bonito G."/>
            <person name="Buee M."/>
            <person name="Carver A."/>
            <person name="Chen C."/>
            <person name="Cichocki N."/>
            <person name="Clum A."/>
            <person name="Culley D."/>
            <person name="Crous P.W."/>
            <person name="Fauchery L."/>
            <person name="Girlanda M."/>
            <person name="Hayes R."/>
            <person name="Keri Z."/>
            <person name="LaButti K."/>
            <person name="Lipzen A."/>
            <person name="Lombard V."/>
            <person name="Magnuson J."/>
            <person name="Maillard F."/>
            <person name="Morin E."/>
            <person name="Murat C."/>
            <person name="Nolan M."/>
            <person name="Ohm R."/>
            <person name="Pangilinan J."/>
            <person name="Pereira M."/>
            <person name="Perotto S."/>
            <person name="Peter M."/>
            <person name="Riley R."/>
            <person name="Sitrit Y."/>
            <person name="Stielow B."/>
            <person name="Szollosi G."/>
            <person name="Zifcakova L."/>
            <person name="Stursova M."/>
            <person name="Spatafora J.W."/>
            <person name="Tedersoo L."/>
            <person name="Vaario L.-M."/>
            <person name="Yamada A."/>
            <person name="Yan M."/>
            <person name="Wang P."/>
            <person name="Xu J."/>
            <person name="Bruns T."/>
            <person name="Baldrian P."/>
            <person name="Vilgalys R."/>
            <person name="Henrissat B."/>
            <person name="Grigoriev I.V."/>
            <person name="Hibbett D."/>
            <person name="Nagy L.G."/>
            <person name="Martin F.M."/>
        </authorList>
    </citation>
    <scope>NUCLEOTIDE SEQUENCE</scope>
    <source>
        <strain evidence="4">Prilba</strain>
    </source>
</reference>
<name>A0A9P5MUB6_9AGAM</name>
<dbReference type="AlphaFoldDB" id="A0A9P5MUB6"/>
<sequence>MSQTTHGDLEGGADPVDGHRNQSWSTSQLLSSSSSSLEESESSDSAWPLYTIYSNIAKDEDNMVFERWQRETDGTLIFSGLFSATVGALLTVSIPDLKPNSQDTSAFYLKNIYQLSSNPNISHPSIPSAFAEPPAFSPPNYAIWVNSLWFLSLALSLSCATDAVMIRNGAFHYFEITRGAWDTPLKRARNRAFFSKGDMGPYWIYGTAGHGYLHLSLLLFIIGGLIYLFNLNPAAFYAVVWWVGFMAVSYAAVTVDVFFNPYDLFHTPFSSLALRIYLAISYVVFQVCSCIPPLHGVSENTRRRYHDLGDRYSKGILRGKRKTANEITSKPSSEIDDLILKRILLTLDEDHALEEFFDAIPGFCKSKLSVMPLSFLVRKQLRPALDGFLDRTLSSNLVSESVRAKQLITSLNAADAAFGPSVVSRILRDILNGRWIEVLQSVEIGHALRLWGHRWDHDLNVRRIIARIVARAHRRDDRWTMLVKEAFGVPDGVLQDSLAHGDSVLLAILIHISRQANRAGSLTSGILSSLSNFDICNTLPRLQNDFRTLWNEISQESRDQGPFSIPAQILFEIGHLHVALHRGTDAAQTAFSASTDSLYSLMDQPSSYPLGDVPSHRQSSTISTLDTSSPNAPSLTQLNQSPAASPLHSSVESDHGTGGGTASEVTEEANVVAEPPLSPDYTPHPGHTRGFTSPPLATDSAHIDRVACPSVPESTGTAITCDPDLLVPREASQDPRQSAPSARAEIAAANFVQSNDPSPQMKTSESGDISQAPVAPSLIFQHPDPVLAVIMPSTGPDPVGDTDAMQDTSSSVTLSHPLQGTEQEDTVAPCAAPDISDIPSTVYPNPRSIPIASPAIVVSDSPLSPNLFPALSSGVTTAEPPSFVESAPLQPDHNPHALRSPSSSLTASSLDTHNLNLPIPMTILLHSDQTAPPVHDIVAATLQPGDQIQHDLDNL</sequence>
<keyword evidence="2" id="KW-0812">Transmembrane</keyword>
<dbReference type="Proteomes" id="UP000759537">
    <property type="component" value="Unassembled WGS sequence"/>
</dbReference>
<proteinExistence type="predicted"/>
<accession>A0A9P5MUB6</accession>
<dbReference type="OrthoDB" id="3219854at2759"/>
<evidence type="ECO:0000313" key="4">
    <source>
        <dbReference type="EMBL" id="KAF8479038.1"/>
    </source>
</evidence>
<protein>
    <recommendedName>
        <fullName evidence="3">DUF6535 domain-containing protein</fullName>
    </recommendedName>
</protein>
<evidence type="ECO:0000313" key="5">
    <source>
        <dbReference type="Proteomes" id="UP000759537"/>
    </source>
</evidence>
<feature type="domain" description="DUF6535" evidence="3">
    <location>
        <begin position="52"/>
        <end position="230"/>
    </location>
</feature>
<keyword evidence="2" id="KW-0472">Membrane</keyword>
<evidence type="ECO:0000256" key="1">
    <source>
        <dbReference type="SAM" id="MobiDB-lite"/>
    </source>
</evidence>
<organism evidence="4 5">
    <name type="scientific">Russula ochroleuca</name>
    <dbReference type="NCBI Taxonomy" id="152965"/>
    <lineage>
        <taxon>Eukaryota</taxon>
        <taxon>Fungi</taxon>
        <taxon>Dikarya</taxon>
        <taxon>Basidiomycota</taxon>
        <taxon>Agaricomycotina</taxon>
        <taxon>Agaricomycetes</taxon>
        <taxon>Russulales</taxon>
        <taxon>Russulaceae</taxon>
        <taxon>Russula</taxon>
    </lineage>
</organism>
<gene>
    <name evidence="4" type="ORF">DFH94DRAFT_37358</name>
</gene>
<feature type="compositionally biased region" description="Low complexity" evidence="1">
    <location>
        <begin position="23"/>
        <end position="37"/>
    </location>
</feature>
<feature type="transmembrane region" description="Helical" evidence="2">
    <location>
        <begin position="202"/>
        <end position="229"/>
    </location>
</feature>
<feature type="compositionally biased region" description="Polar residues" evidence="1">
    <location>
        <begin position="616"/>
        <end position="650"/>
    </location>
</feature>
<feature type="region of interest" description="Disordered" evidence="1">
    <location>
        <begin position="609"/>
        <end position="698"/>
    </location>
</feature>
<dbReference type="EMBL" id="WHVB01000010">
    <property type="protein sequence ID" value="KAF8479038.1"/>
    <property type="molecule type" value="Genomic_DNA"/>
</dbReference>
<dbReference type="InterPro" id="IPR045338">
    <property type="entry name" value="DUF6535"/>
</dbReference>